<dbReference type="CDD" id="cd06225">
    <property type="entry name" value="HAMP"/>
    <property type="match status" value="1"/>
</dbReference>
<evidence type="ECO:0000256" key="5">
    <source>
        <dbReference type="PROSITE-ProRule" id="PRU00284"/>
    </source>
</evidence>
<dbReference type="InterPro" id="IPR003660">
    <property type="entry name" value="HAMP_dom"/>
</dbReference>
<sequence length="536" mass="55046">MSLLQNLSLRAKLRLNFGVTASLVVVLAVIGYDLSVKGADSAVRANLAHDLAIDLNELRFHAAEVNGWQTAYAFEVGRDGTRAVADTAPARRQYLAAVAEVRPHFEKIINEAPIDVAAEVQKAAAAAERFGALDARIAQLYRTGSPADKAVADQFVLDEAVKLHNEVTTALAAGAELANEHAETASAEIDRQAGSSQLWLLLTALAALAMAAGGAVLLTRSIMPPLERVSQVLKAMAEGDLTRRAEVANRDEIGQMATALDQANERTSQTLLEVADHARTVAASAEELSATNQQISAAAVESSAQADVVAASSEEVSATVHTLSAGAEEMTASIREIAQNASQAADVAGEAVASAQRASGIINQLDGASGEIGAVLKVITSIAEQTNLLALNATIEAARAGAAGKGFAVVAAEVKDLAQETARATGDIASRIDAIQSGAGNATSAITGIAEVIERVNSFQQTIAAAVEEQTATTNEISRSVSEAATGASAISENVAGIARATQDTSGGVAQAQSAADDLAQRAARLTALIGGFRCS</sequence>
<organism evidence="9 10">
    <name type="scientific">Pilimelia columellifera subsp. columellifera</name>
    <dbReference type="NCBI Taxonomy" id="706583"/>
    <lineage>
        <taxon>Bacteria</taxon>
        <taxon>Bacillati</taxon>
        <taxon>Actinomycetota</taxon>
        <taxon>Actinomycetes</taxon>
        <taxon>Micromonosporales</taxon>
        <taxon>Micromonosporaceae</taxon>
        <taxon>Pilimelia</taxon>
    </lineage>
</organism>
<evidence type="ECO:0000256" key="6">
    <source>
        <dbReference type="SAM" id="Phobius"/>
    </source>
</evidence>
<feature type="domain" description="Methyl-accepting transducer" evidence="7">
    <location>
        <begin position="277"/>
        <end position="520"/>
    </location>
</feature>
<name>A0ABN3NBJ6_9ACTN</name>
<dbReference type="Pfam" id="PF00672">
    <property type="entry name" value="HAMP"/>
    <property type="match status" value="1"/>
</dbReference>
<feature type="transmembrane region" description="Helical" evidence="6">
    <location>
        <begin position="15"/>
        <end position="34"/>
    </location>
</feature>
<evidence type="ECO:0000313" key="9">
    <source>
        <dbReference type="EMBL" id="GAA2518356.1"/>
    </source>
</evidence>
<dbReference type="PROSITE" id="PS50885">
    <property type="entry name" value="HAMP"/>
    <property type="match status" value="1"/>
</dbReference>
<dbReference type="SMART" id="SM00304">
    <property type="entry name" value="HAMP"/>
    <property type="match status" value="2"/>
</dbReference>
<dbReference type="SMART" id="SM00283">
    <property type="entry name" value="MA"/>
    <property type="match status" value="1"/>
</dbReference>
<keyword evidence="10" id="KW-1185">Reference proteome</keyword>
<keyword evidence="3 5" id="KW-0807">Transducer</keyword>
<evidence type="ECO:0000256" key="3">
    <source>
        <dbReference type="ARBA" id="ARBA00023224"/>
    </source>
</evidence>
<keyword evidence="2 6" id="KW-1133">Transmembrane helix</keyword>
<dbReference type="PANTHER" id="PTHR32089:SF112">
    <property type="entry name" value="LYSOZYME-LIKE PROTEIN-RELATED"/>
    <property type="match status" value="1"/>
</dbReference>
<evidence type="ECO:0000256" key="2">
    <source>
        <dbReference type="ARBA" id="ARBA00022989"/>
    </source>
</evidence>
<feature type="domain" description="HAMP" evidence="8">
    <location>
        <begin position="220"/>
        <end position="272"/>
    </location>
</feature>
<comment type="similarity">
    <text evidence="4">Belongs to the methyl-accepting chemotaxis (MCP) protein family.</text>
</comment>
<dbReference type="Pfam" id="PF00015">
    <property type="entry name" value="MCPsignal"/>
    <property type="match status" value="1"/>
</dbReference>
<dbReference type="PROSITE" id="PS50111">
    <property type="entry name" value="CHEMOTAXIS_TRANSDUC_2"/>
    <property type="match status" value="1"/>
</dbReference>
<proteinExistence type="inferred from homology"/>
<dbReference type="Proteomes" id="UP001499978">
    <property type="component" value="Unassembled WGS sequence"/>
</dbReference>
<dbReference type="PANTHER" id="PTHR32089">
    <property type="entry name" value="METHYL-ACCEPTING CHEMOTAXIS PROTEIN MCPB"/>
    <property type="match status" value="1"/>
</dbReference>
<evidence type="ECO:0000313" key="10">
    <source>
        <dbReference type="Proteomes" id="UP001499978"/>
    </source>
</evidence>
<dbReference type="SUPFAM" id="SSF58104">
    <property type="entry name" value="Methyl-accepting chemotaxis protein (MCP) signaling domain"/>
    <property type="match status" value="1"/>
</dbReference>
<gene>
    <name evidence="9" type="ORF">GCM10010201_14050</name>
</gene>
<evidence type="ECO:0000259" key="7">
    <source>
        <dbReference type="PROSITE" id="PS50111"/>
    </source>
</evidence>
<dbReference type="RefSeq" id="WP_344170089.1">
    <property type="nucleotide sequence ID" value="NZ_BAAARY010000005.1"/>
</dbReference>
<protein>
    <submittedName>
        <fullName evidence="9">Methyl-accepting chemotaxis protein</fullName>
    </submittedName>
</protein>
<reference evidence="9 10" key="1">
    <citation type="journal article" date="2019" name="Int. J. Syst. Evol. Microbiol.">
        <title>The Global Catalogue of Microorganisms (GCM) 10K type strain sequencing project: providing services to taxonomists for standard genome sequencing and annotation.</title>
        <authorList>
            <consortium name="The Broad Institute Genomics Platform"/>
            <consortium name="The Broad Institute Genome Sequencing Center for Infectious Disease"/>
            <person name="Wu L."/>
            <person name="Ma J."/>
        </authorList>
    </citation>
    <scope>NUCLEOTIDE SEQUENCE [LARGE SCALE GENOMIC DNA]</scope>
    <source>
        <strain evidence="9 10">JCM 3367</strain>
    </source>
</reference>
<accession>A0ABN3NBJ6</accession>
<comment type="caution">
    <text evidence="9">The sequence shown here is derived from an EMBL/GenBank/DDBJ whole genome shotgun (WGS) entry which is preliminary data.</text>
</comment>
<dbReference type="Gene3D" id="1.10.287.950">
    <property type="entry name" value="Methyl-accepting chemotaxis protein"/>
    <property type="match status" value="1"/>
</dbReference>
<evidence type="ECO:0000256" key="1">
    <source>
        <dbReference type="ARBA" id="ARBA00022692"/>
    </source>
</evidence>
<dbReference type="EMBL" id="BAAARY010000005">
    <property type="protein sequence ID" value="GAA2518356.1"/>
    <property type="molecule type" value="Genomic_DNA"/>
</dbReference>
<dbReference type="InterPro" id="IPR004089">
    <property type="entry name" value="MCPsignal_dom"/>
</dbReference>
<keyword evidence="1 6" id="KW-0812">Transmembrane</keyword>
<evidence type="ECO:0000259" key="8">
    <source>
        <dbReference type="PROSITE" id="PS50885"/>
    </source>
</evidence>
<keyword evidence="6" id="KW-0472">Membrane</keyword>
<evidence type="ECO:0000256" key="4">
    <source>
        <dbReference type="ARBA" id="ARBA00029447"/>
    </source>
</evidence>